<keyword evidence="1" id="KW-1133">Transmembrane helix</keyword>
<reference evidence="2" key="1">
    <citation type="journal article" date="2014" name="Int. J. Syst. Evol. Microbiol.">
        <title>Complete genome sequence of Corynebacterium casei LMG S-19264T (=DSM 44701T), isolated from a smear-ripened cheese.</title>
        <authorList>
            <consortium name="US DOE Joint Genome Institute (JGI-PGF)"/>
            <person name="Walter F."/>
            <person name="Albersmeier A."/>
            <person name="Kalinowski J."/>
            <person name="Ruckert C."/>
        </authorList>
    </citation>
    <scope>NUCLEOTIDE SEQUENCE</scope>
    <source>
        <strain evidence="2">CGMCC 1.15290</strain>
    </source>
</reference>
<dbReference type="InterPro" id="IPR009732">
    <property type="entry name" value="DUF1304"/>
</dbReference>
<dbReference type="PANTHER" id="PTHR38446:SF1">
    <property type="entry name" value="BLL0914 PROTEIN"/>
    <property type="match status" value="1"/>
</dbReference>
<protein>
    <submittedName>
        <fullName evidence="2">Membrane protein</fullName>
    </submittedName>
</protein>
<dbReference type="PANTHER" id="PTHR38446">
    <property type="entry name" value="BLL0914 PROTEIN"/>
    <property type="match status" value="1"/>
</dbReference>
<gene>
    <name evidence="2" type="ORF">GCM10011379_05660</name>
</gene>
<feature type="transmembrane region" description="Helical" evidence="1">
    <location>
        <begin position="94"/>
        <end position="114"/>
    </location>
</feature>
<name>A0A917IMT6_9BACT</name>
<accession>A0A917IMT6</accession>
<dbReference type="EMBL" id="BMIB01000001">
    <property type="protein sequence ID" value="GGH59170.1"/>
    <property type="molecule type" value="Genomic_DNA"/>
</dbReference>
<keyword evidence="1" id="KW-0472">Membrane</keyword>
<evidence type="ECO:0000256" key="1">
    <source>
        <dbReference type="SAM" id="Phobius"/>
    </source>
</evidence>
<feature type="transmembrane region" description="Helical" evidence="1">
    <location>
        <begin position="67"/>
        <end position="88"/>
    </location>
</feature>
<dbReference type="Pfam" id="PF06993">
    <property type="entry name" value="DUF1304"/>
    <property type="match status" value="1"/>
</dbReference>
<sequence length="139" mass="15319">MPSVCSCVIYLILNNMTEPVSLFAKIVIGLVALEHLYILWMEMFAWETVGKKTFKSLPAHLFTPTKGLAANQGLYNGFLAAGLIWSLFISNAEWQQHIALFFLSCVAIAGVFGAVTAAKRIFWVQAMPALVGIAVLLWL</sequence>
<evidence type="ECO:0000313" key="2">
    <source>
        <dbReference type="EMBL" id="GGH59170.1"/>
    </source>
</evidence>
<dbReference type="AlphaFoldDB" id="A0A917IMT6"/>
<proteinExistence type="predicted"/>
<organism evidence="2 3">
    <name type="scientific">Filimonas zeae</name>
    <dbReference type="NCBI Taxonomy" id="1737353"/>
    <lineage>
        <taxon>Bacteria</taxon>
        <taxon>Pseudomonadati</taxon>
        <taxon>Bacteroidota</taxon>
        <taxon>Chitinophagia</taxon>
        <taxon>Chitinophagales</taxon>
        <taxon>Chitinophagaceae</taxon>
        <taxon>Filimonas</taxon>
    </lineage>
</organism>
<keyword evidence="3" id="KW-1185">Reference proteome</keyword>
<comment type="caution">
    <text evidence="2">The sequence shown here is derived from an EMBL/GenBank/DDBJ whole genome shotgun (WGS) entry which is preliminary data.</text>
</comment>
<dbReference type="Proteomes" id="UP000627292">
    <property type="component" value="Unassembled WGS sequence"/>
</dbReference>
<reference evidence="2" key="2">
    <citation type="submission" date="2020-09" db="EMBL/GenBank/DDBJ databases">
        <authorList>
            <person name="Sun Q."/>
            <person name="Zhou Y."/>
        </authorList>
    </citation>
    <scope>NUCLEOTIDE SEQUENCE</scope>
    <source>
        <strain evidence="2">CGMCC 1.15290</strain>
    </source>
</reference>
<keyword evidence="1" id="KW-0812">Transmembrane</keyword>
<evidence type="ECO:0000313" key="3">
    <source>
        <dbReference type="Proteomes" id="UP000627292"/>
    </source>
</evidence>
<feature type="transmembrane region" description="Helical" evidence="1">
    <location>
        <begin position="121"/>
        <end position="138"/>
    </location>
</feature>
<feature type="transmembrane region" description="Helical" evidence="1">
    <location>
        <begin position="22"/>
        <end position="46"/>
    </location>
</feature>